<comment type="caution">
    <text evidence="1">The sequence shown here is derived from an EMBL/GenBank/DDBJ whole genome shotgun (WGS) entry which is preliminary data.</text>
</comment>
<proteinExistence type="predicted"/>
<sequence>MSEADARDDAHSGPTVDACQWRLRYEVGELTHFTEWTADFPTVENYYEQFRRADHVSAATIERREVLR</sequence>
<dbReference type="Proteomes" id="UP000608662">
    <property type="component" value="Unassembled WGS sequence"/>
</dbReference>
<protein>
    <submittedName>
        <fullName evidence="1">Uncharacterized protein</fullName>
    </submittedName>
</protein>
<dbReference type="AlphaFoldDB" id="A0A847TXF9"/>
<evidence type="ECO:0000313" key="2">
    <source>
        <dbReference type="Proteomes" id="UP000608662"/>
    </source>
</evidence>
<dbReference type="EMBL" id="WOYG01000001">
    <property type="protein sequence ID" value="NLV10702.1"/>
    <property type="molecule type" value="Genomic_DNA"/>
</dbReference>
<reference evidence="1" key="1">
    <citation type="submission" date="2019-12" db="EMBL/GenBank/DDBJ databases">
        <title>Whole-genome sequence of Halomicrobium mukohataei pws1.</title>
        <authorList>
            <person name="Verma D.K."/>
            <person name="Gopal K."/>
            <person name="Prasad E.S."/>
        </authorList>
    </citation>
    <scope>NUCLEOTIDE SEQUENCE</scope>
    <source>
        <strain evidence="1">Pws1</strain>
    </source>
</reference>
<dbReference type="RefSeq" id="WP_170094373.1">
    <property type="nucleotide sequence ID" value="NZ_WOYG01000001.1"/>
</dbReference>
<accession>A0A847TXF9</accession>
<organism evidence="1 2">
    <name type="scientific">Halomicrobium mukohataei</name>
    <dbReference type="NCBI Taxonomy" id="57705"/>
    <lineage>
        <taxon>Archaea</taxon>
        <taxon>Methanobacteriati</taxon>
        <taxon>Methanobacteriota</taxon>
        <taxon>Stenosarchaea group</taxon>
        <taxon>Halobacteria</taxon>
        <taxon>Halobacteriales</taxon>
        <taxon>Haloarculaceae</taxon>
        <taxon>Halomicrobium</taxon>
    </lineage>
</organism>
<gene>
    <name evidence="1" type="ORF">GOC74_12285</name>
</gene>
<dbReference type="OrthoDB" id="216239at2157"/>
<name>A0A847TXF9_9EURY</name>
<evidence type="ECO:0000313" key="1">
    <source>
        <dbReference type="EMBL" id="NLV10702.1"/>
    </source>
</evidence>